<evidence type="ECO:0000313" key="6">
    <source>
        <dbReference type="Proteomes" id="UP000077654"/>
    </source>
</evidence>
<dbReference type="STRING" id="118110.XW81_02445"/>
<proteinExistence type="inferred from homology"/>
<dbReference type="OrthoDB" id="9787483at2"/>
<dbReference type="AlphaFoldDB" id="A0A172WE35"/>
<dbReference type="GO" id="GO:0097163">
    <property type="term" value="F:sulfur carrier activity"/>
    <property type="evidence" value="ECO:0007669"/>
    <property type="project" value="TreeGrafter"/>
</dbReference>
<keyword evidence="6" id="KW-1185">Reference proteome</keyword>
<dbReference type="PANTHER" id="PTHR34874">
    <property type="entry name" value="PROTEIN YCHN"/>
    <property type="match status" value="1"/>
</dbReference>
<dbReference type="PANTHER" id="PTHR34874:SF3">
    <property type="entry name" value="SULFURTRANSFERASE TUSD"/>
    <property type="match status" value="1"/>
</dbReference>
<comment type="subcellular location">
    <subcellularLocation>
        <location evidence="1">Cytoplasm</location>
    </subcellularLocation>
</comment>
<dbReference type="GO" id="GO:0002143">
    <property type="term" value="P:tRNA wobble position uridine thiolation"/>
    <property type="evidence" value="ECO:0007669"/>
    <property type="project" value="TreeGrafter"/>
</dbReference>
<dbReference type="NCBIfam" id="NF001237">
    <property type="entry name" value="PRK00207.1"/>
    <property type="match status" value="1"/>
</dbReference>
<evidence type="ECO:0000313" key="5">
    <source>
        <dbReference type="EMBL" id="ANF17233.1"/>
    </source>
</evidence>
<dbReference type="SUPFAM" id="SSF75169">
    <property type="entry name" value="DsrEFH-like"/>
    <property type="match status" value="1"/>
</dbReference>
<sequence length="128" mass="14283">MKYTILVSGPPYGTQNSSTAFLFSHAIIASKNELLSVFFYCDGALNANKLASFPPDECNLFKKWTSLCCTHSVKLNVCVSAARRRGVIDTKIDNKFSTRLDDSKSSFCFSGLSELVKYIEVSDRVMQF</sequence>
<dbReference type="InterPro" id="IPR017463">
    <property type="entry name" value="Sulphur_relay_TusD/DsrE"/>
</dbReference>
<keyword evidence="3" id="KW-0963">Cytoplasm</keyword>
<evidence type="ECO:0000256" key="1">
    <source>
        <dbReference type="ARBA" id="ARBA00004496"/>
    </source>
</evidence>
<dbReference type="InterPro" id="IPR027396">
    <property type="entry name" value="DsrEFH-like"/>
</dbReference>
<protein>
    <submittedName>
        <fullName evidence="5">Sulfurtransferase</fullName>
    </submittedName>
</protein>
<accession>A0A172WE35</accession>
<dbReference type="RefSeq" id="WP_075474358.1">
    <property type="nucleotide sequence ID" value="NZ_CP011299.1"/>
</dbReference>
<comment type="similarity">
    <text evidence="2">Belongs to the DsrE/TusD family.</text>
</comment>
<dbReference type="EMBL" id="CP011299">
    <property type="protein sequence ID" value="ANF17233.1"/>
    <property type="molecule type" value="Genomic_DNA"/>
</dbReference>
<dbReference type="GO" id="GO:0016783">
    <property type="term" value="F:sulfurtransferase activity"/>
    <property type="evidence" value="ECO:0007669"/>
    <property type="project" value="InterPro"/>
</dbReference>
<gene>
    <name evidence="5" type="ORF">XW81_02445</name>
</gene>
<dbReference type="Proteomes" id="UP000077654">
    <property type="component" value="Chromosome"/>
</dbReference>
<dbReference type="GO" id="GO:1990228">
    <property type="term" value="C:sulfurtransferase complex"/>
    <property type="evidence" value="ECO:0007669"/>
    <property type="project" value="TreeGrafter"/>
</dbReference>
<dbReference type="Gene3D" id="3.40.1260.10">
    <property type="entry name" value="DsrEFH-like"/>
    <property type="match status" value="1"/>
</dbReference>
<dbReference type="InterPro" id="IPR003787">
    <property type="entry name" value="Sulphur_relay_DsrE/F-like"/>
</dbReference>
<keyword evidence="4 5" id="KW-0808">Transferase</keyword>
<dbReference type="Pfam" id="PF02635">
    <property type="entry name" value="DsrE"/>
    <property type="match status" value="1"/>
</dbReference>
<organism evidence="5 6">
    <name type="scientific">Buchnera aphidicola subsp. Schlechtendalia chinensis</name>
    <dbReference type="NCBI Taxonomy" id="118110"/>
    <lineage>
        <taxon>Bacteria</taxon>
        <taxon>Pseudomonadati</taxon>
        <taxon>Pseudomonadota</taxon>
        <taxon>Gammaproteobacteria</taxon>
        <taxon>Enterobacterales</taxon>
        <taxon>Erwiniaceae</taxon>
        <taxon>Buchnera</taxon>
    </lineage>
</organism>
<evidence type="ECO:0000256" key="4">
    <source>
        <dbReference type="ARBA" id="ARBA00022679"/>
    </source>
</evidence>
<name>A0A172WE35_BUCSC</name>
<reference evidence="5 6" key="1">
    <citation type="submission" date="2015-04" db="EMBL/GenBank/DDBJ databases">
        <title>Buchnera aphidicola assembly.</title>
        <authorList>
            <person name="Zhang Y."/>
        </authorList>
    </citation>
    <scope>NUCLEOTIDE SEQUENCE [LARGE SCALE GENOMIC DNA]</scope>
    <source>
        <strain evidence="5 6">SC</strain>
    </source>
</reference>
<dbReference type="NCBIfam" id="TIGR03012">
    <property type="entry name" value="sulf_tusD_dsrE"/>
    <property type="match status" value="1"/>
</dbReference>
<dbReference type="PATRIC" id="fig|118110.3.peg.484"/>
<evidence type="ECO:0000256" key="2">
    <source>
        <dbReference type="ARBA" id="ARBA00007067"/>
    </source>
</evidence>
<evidence type="ECO:0000256" key="3">
    <source>
        <dbReference type="ARBA" id="ARBA00022490"/>
    </source>
</evidence>